<name>A0AAN9PB10_CROPI</name>
<comment type="caution">
    <text evidence="2">The sequence shown here is derived from an EMBL/GenBank/DDBJ whole genome shotgun (WGS) entry which is preliminary data.</text>
</comment>
<organism evidence="2 3">
    <name type="scientific">Crotalaria pallida</name>
    <name type="common">Smooth rattlebox</name>
    <name type="synonym">Crotalaria striata</name>
    <dbReference type="NCBI Taxonomy" id="3830"/>
    <lineage>
        <taxon>Eukaryota</taxon>
        <taxon>Viridiplantae</taxon>
        <taxon>Streptophyta</taxon>
        <taxon>Embryophyta</taxon>
        <taxon>Tracheophyta</taxon>
        <taxon>Spermatophyta</taxon>
        <taxon>Magnoliopsida</taxon>
        <taxon>eudicotyledons</taxon>
        <taxon>Gunneridae</taxon>
        <taxon>Pentapetalae</taxon>
        <taxon>rosids</taxon>
        <taxon>fabids</taxon>
        <taxon>Fabales</taxon>
        <taxon>Fabaceae</taxon>
        <taxon>Papilionoideae</taxon>
        <taxon>50 kb inversion clade</taxon>
        <taxon>genistoids sensu lato</taxon>
        <taxon>core genistoids</taxon>
        <taxon>Crotalarieae</taxon>
        <taxon>Crotalaria</taxon>
    </lineage>
</organism>
<accession>A0AAN9PB10</accession>
<evidence type="ECO:0000313" key="2">
    <source>
        <dbReference type="EMBL" id="KAK7290854.1"/>
    </source>
</evidence>
<sequence length="182" mass="20066">MSSRPEDIGRSLGYGDLHHKDKENEKEKPQPPPPKQQKPPTSTTTTDDDDDNNKPKRATVTAQSALAYEWHPKLKAQNRSSFSTAGCCFPEDHGRRGCGDLTFDDYYISGAILGKKSSTHQMATASISSAECSGNPRALHLPFLHRRCHGAMEAERRGISYPPAVYYKEHGAREGLGLGDIK</sequence>
<evidence type="ECO:0000313" key="3">
    <source>
        <dbReference type="Proteomes" id="UP001372338"/>
    </source>
</evidence>
<proteinExistence type="predicted"/>
<reference evidence="2 3" key="1">
    <citation type="submission" date="2024-01" db="EMBL/GenBank/DDBJ databases">
        <title>The genomes of 5 underutilized Papilionoideae crops provide insights into root nodulation and disease resistanc.</title>
        <authorList>
            <person name="Yuan L."/>
        </authorList>
    </citation>
    <scope>NUCLEOTIDE SEQUENCE [LARGE SCALE GENOMIC DNA]</scope>
    <source>
        <strain evidence="2">ZHUSHIDOU_FW_LH</strain>
        <tissue evidence="2">Leaf</tissue>
    </source>
</reference>
<dbReference type="EMBL" id="JAYWIO010000001">
    <property type="protein sequence ID" value="KAK7290854.1"/>
    <property type="molecule type" value="Genomic_DNA"/>
</dbReference>
<feature type="compositionally biased region" description="Basic and acidic residues" evidence="1">
    <location>
        <begin position="16"/>
        <end position="29"/>
    </location>
</feature>
<keyword evidence="3" id="KW-1185">Reference proteome</keyword>
<gene>
    <name evidence="2" type="ORF">RIF29_05587</name>
</gene>
<protein>
    <submittedName>
        <fullName evidence="2">Uncharacterized protein</fullName>
    </submittedName>
</protein>
<evidence type="ECO:0000256" key="1">
    <source>
        <dbReference type="SAM" id="MobiDB-lite"/>
    </source>
</evidence>
<feature type="region of interest" description="Disordered" evidence="1">
    <location>
        <begin position="1"/>
        <end position="56"/>
    </location>
</feature>
<dbReference type="Proteomes" id="UP001372338">
    <property type="component" value="Unassembled WGS sequence"/>
</dbReference>
<dbReference type="AlphaFoldDB" id="A0AAN9PB10"/>